<evidence type="ECO:0000313" key="1">
    <source>
        <dbReference type="EMBL" id="KEH23516.1"/>
    </source>
</evidence>
<proteinExistence type="predicted"/>
<protein>
    <submittedName>
        <fullName evidence="1 2">Uncharacterized protein</fullName>
    </submittedName>
</protein>
<reference evidence="1 3" key="1">
    <citation type="journal article" date="2011" name="Nature">
        <title>The Medicago genome provides insight into the evolution of rhizobial symbioses.</title>
        <authorList>
            <person name="Young N.D."/>
            <person name="Debelle F."/>
            <person name="Oldroyd G.E."/>
            <person name="Geurts R."/>
            <person name="Cannon S.B."/>
            <person name="Udvardi M.K."/>
            <person name="Benedito V.A."/>
            <person name="Mayer K.F."/>
            <person name="Gouzy J."/>
            <person name="Schoof H."/>
            <person name="Van de Peer Y."/>
            <person name="Proost S."/>
            <person name="Cook D.R."/>
            <person name="Meyers B.C."/>
            <person name="Spannagl M."/>
            <person name="Cheung F."/>
            <person name="De Mita S."/>
            <person name="Krishnakumar V."/>
            <person name="Gundlach H."/>
            <person name="Zhou S."/>
            <person name="Mudge J."/>
            <person name="Bharti A.K."/>
            <person name="Murray J.D."/>
            <person name="Naoumkina M.A."/>
            <person name="Rosen B."/>
            <person name="Silverstein K.A."/>
            <person name="Tang H."/>
            <person name="Rombauts S."/>
            <person name="Zhao P.X."/>
            <person name="Zhou P."/>
            <person name="Barbe V."/>
            <person name="Bardou P."/>
            <person name="Bechner M."/>
            <person name="Bellec A."/>
            <person name="Berger A."/>
            <person name="Berges H."/>
            <person name="Bidwell S."/>
            <person name="Bisseling T."/>
            <person name="Choisne N."/>
            <person name="Couloux A."/>
            <person name="Denny R."/>
            <person name="Deshpande S."/>
            <person name="Dai X."/>
            <person name="Doyle J.J."/>
            <person name="Dudez A.M."/>
            <person name="Farmer A.D."/>
            <person name="Fouteau S."/>
            <person name="Franken C."/>
            <person name="Gibelin C."/>
            <person name="Gish J."/>
            <person name="Goldstein S."/>
            <person name="Gonzalez A.J."/>
            <person name="Green P.J."/>
            <person name="Hallab A."/>
            <person name="Hartog M."/>
            <person name="Hua A."/>
            <person name="Humphray S.J."/>
            <person name="Jeong D.H."/>
            <person name="Jing Y."/>
            <person name="Jocker A."/>
            <person name="Kenton S.M."/>
            <person name="Kim D.J."/>
            <person name="Klee K."/>
            <person name="Lai H."/>
            <person name="Lang C."/>
            <person name="Lin S."/>
            <person name="Macmil S.L."/>
            <person name="Magdelenat G."/>
            <person name="Matthews L."/>
            <person name="McCorrison J."/>
            <person name="Monaghan E.L."/>
            <person name="Mun J.H."/>
            <person name="Najar F.Z."/>
            <person name="Nicholson C."/>
            <person name="Noirot C."/>
            <person name="O'Bleness M."/>
            <person name="Paule C.R."/>
            <person name="Poulain J."/>
            <person name="Prion F."/>
            <person name="Qin B."/>
            <person name="Qu C."/>
            <person name="Retzel E.F."/>
            <person name="Riddle C."/>
            <person name="Sallet E."/>
            <person name="Samain S."/>
            <person name="Samson N."/>
            <person name="Sanders I."/>
            <person name="Saurat O."/>
            <person name="Scarpelli C."/>
            <person name="Schiex T."/>
            <person name="Segurens B."/>
            <person name="Severin A.J."/>
            <person name="Sherrier D.J."/>
            <person name="Shi R."/>
            <person name="Sims S."/>
            <person name="Singer S.R."/>
            <person name="Sinharoy S."/>
            <person name="Sterck L."/>
            <person name="Viollet A."/>
            <person name="Wang B.B."/>
            <person name="Wang K."/>
            <person name="Wang M."/>
            <person name="Wang X."/>
            <person name="Warfsmann J."/>
            <person name="Weissenbach J."/>
            <person name="White D.D."/>
            <person name="White J.D."/>
            <person name="Wiley G.B."/>
            <person name="Wincker P."/>
            <person name="Xing Y."/>
            <person name="Yang L."/>
            <person name="Yao Z."/>
            <person name="Ying F."/>
            <person name="Zhai J."/>
            <person name="Zhou L."/>
            <person name="Zuber A."/>
            <person name="Denarie J."/>
            <person name="Dixon R.A."/>
            <person name="May G.D."/>
            <person name="Schwartz D.C."/>
            <person name="Rogers J."/>
            <person name="Quetier F."/>
            <person name="Town C.D."/>
            <person name="Roe B.A."/>
        </authorList>
    </citation>
    <scope>NUCLEOTIDE SEQUENCE [LARGE SCALE GENOMIC DNA]</scope>
    <source>
        <strain evidence="1">A17</strain>
        <strain evidence="2 3">cv. Jemalong A17</strain>
    </source>
</reference>
<dbReference type="Proteomes" id="UP000002051">
    <property type="component" value="Unassembled WGS sequence"/>
</dbReference>
<sequence>MQLQLLNHACGTNQGIKPSTYRVQLYSQGIKPSTYRANRLTGHQALNVRSKGSQGIKPSTLYEYAWTQQLTI</sequence>
<keyword evidence="3" id="KW-1185">Reference proteome</keyword>
<dbReference type="EMBL" id="CM001223">
    <property type="protein sequence ID" value="KEH23516.1"/>
    <property type="molecule type" value="Genomic_DNA"/>
</dbReference>
<name>A0A072U283_MEDTR</name>
<evidence type="ECO:0000313" key="2">
    <source>
        <dbReference type="EnsemblPlants" id="KEH23516"/>
    </source>
</evidence>
<evidence type="ECO:0000313" key="3">
    <source>
        <dbReference type="Proteomes" id="UP000002051"/>
    </source>
</evidence>
<dbReference type="AlphaFoldDB" id="A0A072U283"/>
<dbReference type="HOGENOM" id="CLU_206150_0_0_1"/>
<dbReference type="EnsemblPlants" id="KEH23516">
    <property type="protein sequence ID" value="KEH23516"/>
    <property type="gene ID" value="MTR_7g085277"/>
</dbReference>
<reference evidence="2" key="3">
    <citation type="submission" date="2015-04" db="UniProtKB">
        <authorList>
            <consortium name="EnsemblPlants"/>
        </authorList>
    </citation>
    <scope>IDENTIFICATION</scope>
    <source>
        <strain evidence="2">cv. Jemalong A17</strain>
    </source>
</reference>
<accession>A0A072U283</accession>
<gene>
    <name evidence="1" type="ordered locus">MTR_7g085277</name>
</gene>
<reference evidence="1 3" key="2">
    <citation type="journal article" date="2014" name="BMC Genomics">
        <title>An improved genome release (version Mt4.0) for the model legume Medicago truncatula.</title>
        <authorList>
            <person name="Tang H."/>
            <person name="Krishnakumar V."/>
            <person name="Bidwell S."/>
            <person name="Rosen B."/>
            <person name="Chan A."/>
            <person name="Zhou S."/>
            <person name="Gentzbittel L."/>
            <person name="Childs K.L."/>
            <person name="Yandell M."/>
            <person name="Gundlach H."/>
            <person name="Mayer K.F."/>
            <person name="Schwartz D.C."/>
            <person name="Town C.D."/>
        </authorList>
    </citation>
    <scope>GENOME REANNOTATION</scope>
    <source>
        <strain evidence="1">A17</strain>
        <strain evidence="2 3">cv. Jemalong A17</strain>
    </source>
</reference>
<organism evidence="1 3">
    <name type="scientific">Medicago truncatula</name>
    <name type="common">Barrel medic</name>
    <name type="synonym">Medicago tribuloides</name>
    <dbReference type="NCBI Taxonomy" id="3880"/>
    <lineage>
        <taxon>Eukaryota</taxon>
        <taxon>Viridiplantae</taxon>
        <taxon>Streptophyta</taxon>
        <taxon>Embryophyta</taxon>
        <taxon>Tracheophyta</taxon>
        <taxon>Spermatophyta</taxon>
        <taxon>Magnoliopsida</taxon>
        <taxon>eudicotyledons</taxon>
        <taxon>Gunneridae</taxon>
        <taxon>Pentapetalae</taxon>
        <taxon>rosids</taxon>
        <taxon>fabids</taxon>
        <taxon>Fabales</taxon>
        <taxon>Fabaceae</taxon>
        <taxon>Papilionoideae</taxon>
        <taxon>50 kb inversion clade</taxon>
        <taxon>NPAAA clade</taxon>
        <taxon>Hologalegina</taxon>
        <taxon>IRL clade</taxon>
        <taxon>Trifolieae</taxon>
        <taxon>Medicago</taxon>
    </lineage>
</organism>